<dbReference type="InterPro" id="IPR000719">
    <property type="entry name" value="Prot_kinase_dom"/>
</dbReference>
<dbReference type="PANTHER" id="PTHR43289:SF6">
    <property type="entry name" value="SERINE_THREONINE-PROTEIN KINASE NEKL-3"/>
    <property type="match status" value="1"/>
</dbReference>
<sequence>MSLPERLGRLRRVDRIGAGGFATVWLYHDDELDSPVAVKALADNWALRQDVCDRFLEEARILRRADSDHVVRVYDIGEVDGTPYFVMSYADRGTVADLVEPGVPLASGRVVDLLAQAGDGVAVLHRHGVIHRDIKPQNLLLRSTPDGGERVLVADLGVAKAMLHASGLTQVVGTPSYMAPEQADGIGLDLRADVHALGAVGYQLLTGRLVREGGLGALVRPELPPAPSTVADVAPAFDSVVLRALALDPEDRWPDVPSFVAGLRWAERTAVQRDALTGTAERRLAPPQVIVTELASPPPHTPAPTRVPVEPASTPGDGAPARRRRGVLPLVLAFLLVLAVTFGAAYGVTRLLGEDDPANGPSGGASESPTGGASGEPTDSESPLGEPAEDIDFPTLRVPAGQEYDTHVVRSGGHAWTYPVPVGWVAYRVGADNEDAGLLPEAQIDRVGQVRWRPADEPLVGGYSVRLRVLATPARVSEMVDTKVSQLEKLQDPDVYQQTSDTIYFTYRDGNNRVRYNFFRWLPNAAGEASLEISVSGRTVDKKGLAILLDAVSDGATAGSR</sequence>
<keyword evidence="9" id="KW-0812">Transmembrane</keyword>
<dbReference type="EMBL" id="JACBZM010000001">
    <property type="protein sequence ID" value="NYI44573.1"/>
    <property type="molecule type" value="Genomic_DNA"/>
</dbReference>
<dbReference type="GO" id="GO:0004674">
    <property type="term" value="F:protein serine/threonine kinase activity"/>
    <property type="evidence" value="ECO:0007669"/>
    <property type="project" value="UniProtKB-KW"/>
</dbReference>
<keyword evidence="9" id="KW-1133">Transmembrane helix</keyword>
<evidence type="ECO:0000256" key="7">
    <source>
        <dbReference type="PROSITE-ProRule" id="PRU10141"/>
    </source>
</evidence>
<dbReference type="Proteomes" id="UP000562045">
    <property type="component" value="Unassembled WGS sequence"/>
</dbReference>
<feature type="region of interest" description="Disordered" evidence="8">
    <location>
        <begin position="293"/>
        <end position="322"/>
    </location>
</feature>
<dbReference type="AlphaFoldDB" id="A0A7Y9ZHU4"/>
<evidence type="ECO:0000259" key="10">
    <source>
        <dbReference type="PROSITE" id="PS50011"/>
    </source>
</evidence>
<comment type="caution">
    <text evidence="11">The sequence shown here is derived from an EMBL/GenBank/DDBJ whole genome shotgun (WGS) entry which is preliminary data.</text>
</comment>
<keyword evidence="3" id="KW-0808">Transferase</keyword>
<accession>A0A7Y9ZHU4</accession>
<evidence type="ECO:0000256" key="8">
    <source>
        <dbReference type="SAM" id="MobiDB-lite"/>
    </source>
</evidence>
<feature type="domain" description="Protein kinase" evidence="10">
    <location>
        <begin position="10"/>
        <end position="266"/>
    </location>
</feature>
<keyword evidence="4 7" id="KW-0547">Nucleotide-binding</keyword>
<dbReference type="Gene3D" id="3.30.200.20">
    <property type="entry name" value="Phosphorylase Kinase, domain 1"/>
    <property type="match status" value="1"/>
</dbReference>
<dbReference type="PROSITE" id="PS00108">
    <property type="entry name" value="PROTEIN_KINASE_ST"/>
    <property type="match status" value="1"/>
</dbReference>
<dbReference type="SMART" id="SM00220">
    <property type="entry name" value="S_TKc"/>
    <property type="match status" value="1"/>
</dbReference>
<dbReference type="InterPro" id="IPR008271">
    <property type="entry name" value="Ser/Thr_kinase_AS"/>
</dbReference>
<feature type="transmembrane region" description="Helical" evidence="9">
    <location>
        <begin position="327"/>
        <end position="348"/>
    </location>
</feature>
<feature type="binding site" evidence="7">
    <location>
        <position position="39"/>
    </location>
    <ligand>
        <name>ATP</name>
        <dbReference type="ChEBI" id="CHEBI:30616"/>
    </ligand>
</feature>
<dbReference type="InterPro" id="IPR017441">
    <property type="entry name" value="Protein_kinase_ATP_BS"/>
</dbReference>
<keyword evidence="2" id="KW-0723">Serine/threonine-protein kinase</keyword>
<dbReference type="RefSeq" id="WP_179648388.1">
    <property type="nucleotide sequence ID" value="NZ_JACBZM010000001.1"/>
</dbReference>
<dbReference type="InterPro" id="IPR011009">
    <property type="entry name" value="Kinase-like_dom_sf"/>
</dbReference>
<evidence type="ECO:0000256" key="2">
    <source>
        <dbReference type="ARBA" id="ARBA00022527"/>
    </source>
</evidence>
<keyword evidence="6 7" id="KW-0067">ATP-binding</keyword>
<dbReference type="GO" id="GO:0005524">
    <property type="term" value="F:ATP binding"/>
    <property type="evidence" value="ECO:0007669"/>
    <property type="project" value="UniProtKB-UniRule"/>
</dbReference>
<keyword evidence="9" id="KW-0472">Membrane</keyword>
<dbReference type="PROSITE" id="PS50011">
    <property type="entry name" value="PROTEIN_KINASE_DOM"/>
    <property type="match status" value="1"/>
</dbReference>
<evidence type="ECO:0000313" key="12">
    <source>
        <dbReference type="Proteomes" id="UP000562045"/>
    </source>
</evidence>
<keyword evidence="5" id="KW-0418">Kinase</keyword>
<evidence type="ECO:0000256" key="6">
    <source>
        <dbReference type="ARBA" id="ARBA00022840"/>
    </source>
</evidence>
<proteinExistence type="predicted"/>
<evidence type="ECO:0000256" key="1">
    <source>
        <dbReference type="ARBA" id="ARBA00012513"/>
    </source>
</evidence>
<dbReference type="Pfam" id="PF00069">
    <property type="entry name" value="Pkinase"/>
    <property type="match status" value="1"/>
</dbReference>
<name>A0A7Y9ZHU4_9ACTN</name>
<protein>
    <recommendedName>
        <fullName evidence="1">non-specific serine/threonine protein kinase</fullName>
        <ecNumber evidence="1">2.7.11.1</ecNumber>
    </recommendedName>
</protein>
<evidence type="ECO:0000313" key="11">
    <source>
        <dbReference type="EMBL" id="NYI44573.1"/>
    </source>
</evidence>
<evidence type="ECO:0000256" key="3">
    <source>
        <dbReference type="ARBA" id="ARBA00022679"/>
    </source>
</evidence>
<dbReference type="SUPFAM" id="SSF56112">
    <property type="entry name" value="Protein kinase-like (PK-like)"/>
    <property type="match status" value="1"/>
</dbReference>
<dbReference type="PANTHER" id="PTHR43289">
    <property type="entry name" value="MITOGEN-ACTIVATED PROTEIN KINASE KINASE KINASE 20-RELATED"/>
    <property type="match status" value="1"/>
</dbReference>
<dbReference type="PROSITE" id="PS00107">
    <property type="entry name" value="PROTEIN_KINASE_ATP"/>
    <property type="match status" value="1"/>
</dbReference>
<organism evidence="11 12">
    <name type="scientific">Nocardioides aromaticivorans</name>
    <dbReference type="NCBI Taxonomy" id="200618"/>
    <lineage>
        <taxon>Bacteria</taxon>
        <taxon>Bacillati</taxon>
        <taxon>Actinomycetota</taxon>
        <taxon>Actinomycetes</taxon>
        <taxon>Propionibacteriales</taxon>
        <taxon>Nocardioidaceae</taxon>
        <taxon>Nocardioides</taxon>
    </lineage>
</organism>
<dbReference type="EC" id="2.7.11.1" evidence="1"/>
<evidence type="ECO:0000256" key="9">
    <source>
        <dbReference type="SAM" id="Phobius"/>
    </source>
</evidence>
<gene>
    <name evidence="11" type="ORF">BJ993_001653</name>
</gene>
<reference evidence="11 12" key="1">
    <citation type="submission" date="2020-07" db="EMBL/GenBank/DDBJ databases">
        <title>Sequencing the genomes of 1000 actinobacteria strains.</title>
        <authorList>
            <person name="Klenk H.-P."/>
        </authorList>
    </citation>
    <scope>NUCLEOTIDE SEQUENCE [LARGE SCALE GENOMIC DNA]</scope>
    <source>
        <strain evidence="11 12">DSM 15131</strain>
    </source>
</reference>
<dbReference type="Gene3D" id="1.10.510.10">
    <property type="entry name" value="Transferase(Phosphotransferase) domain 1"/>
    <property type="match status" value="1"/>
</dbReference>
<dbReference type="CDD" id="cd14014">
    <property type="entry name" value="STKc_PknB_like"/>
    <property type="match status" value="1"/>
</dbReference>
<evidence type="ECO:0000256" key="4">
    <source>
        <dbReference type="ARBA" id="ARBA00022741"/>
    </source>
</evidence>
<feature type="region of interest" description="Disordered" evidence="8">
    <location>
        <begin position="357"/>
        <end position="392"/>
    </location>
</feature>
<evidence type="ECO:0000256" key="5">
    <source>
        <dbReference type="ARBA" id="ARBA00022777"/>
    </source>
</evidence>